<evidence type="ECO:0000313" key="2">
    <source>
        <dbReference type="EMBL" id="KAJ7365512.1"/>
    </source>
</evidence>
<evidence type="ECO:0000313" key="3">
    <source>
        <dbReference type="Proteomes" id="UP001163046"/>
    </source>
</evidence>
<feature type="region of interest" description="Disordered" evidence="1">
    <location>
        <begin position="33"/>
        <end position="63"/>
    </location>
</feature>
<comment type="caution">
    <text evidence="2">The sequence shown here is derived from an EMBL/GenBank/DDBJ whole genome shotgun (WGS) entry which is preliminary data.</text>
</comment>
<protein>
    <submittedName>
        <fullName evidence="2">Uncharacterized protein</fullName>
    </submittedName>
</protein>
<feature type="compositionally biased region" description="Polar residues" evidence="1">
    <location>
        <begin position="446"/>
        <end position="455"/>
    </location>
</feature>
<feature type="region of interest" description="Disordered" evidence="1">
    <location>
        <begin position="507"/>
        <end position="538"/>
    </location>
</feature>
<feature type="region of interest" description="Disordered" evidence="1">
    <location>
        <begin position="100"/>
        <end position="131"/>
    </location>
</feature>
<feature type="compositionally biased region" description="Polar residues" evidence="1">
    <location>
        <begin position="514"/>
        <end position="530"/>
    </location>
</feature>
<feature type="compositionally biased region" description="Basic and acidic residues" evidence="1">
    <location>
        <begin position="182"/>
        <end position="193"/>
    </location>
</feature>
<reference evidence="2" key="1">
    <citation type="submission" date="2023-01" db="EMBL/GenBank/DDBJ databases">
        <title>Genome assembly of the deep-sea coral Lophelia pertusa.</title>
        <authorList>
            <person name="Herrera S."/>
            <person name="Cordes E."/>
        </authorList>
    </citation>
    <scope>NUCLEOTIDE SEQUENCE</scope>
    <source>
        <strain evidence="2">USNM1676648</strain>
        <tissue evidence="2">Polyp</tissue>
    </source>
</reference>
<dbReference type="Proteomes" id="UP001163046">
    <property type="component" value="Unassembled WGS sequence"/>
</dbReference>
<feature type="region of interest" description="Disordered" evidence="1">
    <location>
        <begin position="442"/>
        <end position="490"/>
    </location>
</feature>
<accession>A0A9W9YSM2</accession>
<feature type="region of interest" description="Disordered" evidence="1">
    <location>
        <begin position="381"/>
        <end position="411"/>
    </location>
</feature>
<feature type="region of interest" description="Disordered" evidence="1">
    <location>
        <begin position="175"/>
        <end position="211"/>
    </location>
</feature>
<sequence length="603" mass="67864">MAKQIKEGNMSKEPEEWVVDEKIYRLQGAIPKAKGKQGLSAIGPNIEKQRNLGSPTKGDRHFQENESRLFKAKRTPRSPQELISIDNVSLVTARQGNKLPYCRTTNSRSTPLPQWSPSKISPVRASPTKKPYSAPAKLLSEFQWPTIQEQSISAENSVDSKMSTKTKTEVVPFSYLQPQHHCPGESKKSHIDPTNKALDTEQEDEIKRRPSLMQGCKVGGLLEKRKLKAAQSCPTVSPFPKISPVRASPTKKPYSAPAQLLSEFQWPTIQEQSDSAETDSVARKKTEVAHFPHPQPAHHRQGESKKSHFDPTHKDLDIEQEDEVKRRPSLMQGGGLLQRRNLKTVQSARPVSQFPAMPGSAGQIKGEEIIKIKTMEQYSQRTSIFPQRNDGLKSEGGNDESYSSEPSIRQKISRIRLKMSRIRQQKNEREIKKVVITDKRDGKMNDTGQVENQEMQKYHVPSQKRRERFSRTENSGPRIAPFGQSADDSLDEEKFEEVFHLPISAASSWEPETVSRSQQKVMSVQHTADTANDKETNPMTDVISEAESKQDMPSGIGPRNNSPVSFVAQLIANTQQLTLNDSIESPALQERKKLARTLKKKFG</sequence>
<feature type="compositionally biased region" description="Basic and acidic residues" evidence="1">
    <location>
        <begin position="280"/>
        <end position="290"/>
    </location>
</feature>
<evidence type="ECO:0000256" key="1">
    <source>
        <dbReference type="SAM" id="MobiDB-lite"/>
    </source>
</evidence>
<dbReference type="AlphaFoldDB" id="A0A9W9YSM2"/>
<gene>
    <name evidence="2" type="ORF">OS493_005621</name>
</gene>
<keyword evidence="3" id="KW-1185">Reference proteome</keyword>
<feature type="compositionally biased region" description="Basic and acidic residues" evidence="1">
    <location>
        <begin position="300"/>
        <end position="317"/>
    </location>
</feature>
<dbReference type="EMBL" id="MU827303">
    <property type="protein sequence ID" value="KAJ7365512.1"/>
    <property type="molecule type" value="Genomic_DNA"/>
</dbReference>
<proteinExistence type="predicted"/>
<feature type="region of interest" description="Disordered" evidence="1">
    <location>
        <begin position="271"/>
        <end position="324"/>
    </location>
</feature>
<name>A0A9W9YSM2_9CNID</name>
<organism evidence="2 3">
    <name type="scientific">Desmophyllum pertusum</name>
    <dbReference type="NCBI Taxonomy" id="174260"/>
    <lineage>
        <taxon>Eukaryota</taxon>
        <taxon>Metazoa</taxon>
        <taxon>Cnidaria</taxon>
        <taxon>Anthozoa</taxon>
        <taxon>Hexacorallia</taxon>
        <taxon>Scleractinia</taxon>
        <taxon>Caryophylliina</taxon>
        <taxon>Caryophylliidae</taxon>
        <taxon>Desmophyllum</taxon>
    </lineage>
</organism>
<feature type="compositionally biased region" description="Polar residues" evidence="1">
    <location>
        <begin position="103"/>
        <end position="119"/>
    </location>
</feature>